<name>G5AMV7_HETGA</name>
<organism evidence="6 7">
    <name type="scientific">Heterocephalus glaber</name>
    <name type="common">Naked mole rat</name>
    <dbReference type="NCBI Taxonomy" id="10181"/>
    <lineage>
        <taxon>Eukaryota</taxon>
        <taxon>Metazoa</taxon>
        <taxon>Chordata</taxon>
        <taxon>Craniata</taxon>
        <taxon>Vertebrata</taxon>
        <taxon>Euteleostomi</taxon>
        <taxon>Mammalia</taxon>
        <taxon>Eutheria</taxon>
        <taxon>Euarchontoglires</taxon>
        <taxon>Glires</taxon>
        <taxon>Rodentia</taxon>
        <taxon>Hystricomorpha</taxon>
        <taxon>Bathyergidae</taxon>
        <taxon>Heterocephalus</taxon>
    </lineage>
</organism>
<dbReference type="SUPFAM" id="SSF48726">
    <property type="entry name" value="Immunoglobulin"/>
    <property type="match status" value="14"/>
</dbReference>
<dbReference type="InParanoid" id="G5AMV7"/>
<evidence type="ECO:0000313" key="7">
    <source>
        <dbReference type="Proteomes" id="UP000006813"/>
    </source>
</evidence>
<keyword evidence="2" id="KW-1015">Disulfide bond</keyword>
<feature type="domain" description="Ig-like" evidence="5">
    <location>
        <begin position="872"/>
        <end position="961"/>
    </location>
</feature>
<dbReference type="InterPro" id="IPR050831">
    <property type="entry name" value="CEA_cell_adhesion"/>
</dbReference>
<keyword evidence="1" id="KW-0732">Signal</keyword>
<dbReference type="PANTHER" id="PTHR44427:SF5">
    <property type="entry name" value="V-SET AND IMMUNOGLOBULIN DOMAIN-CONTAINING PROTEIN 10-LIKE"/>
    <property type="match status" value="1"/>
</dbReference>
<dbReference type="EMBL" id="JH166073">
    <property type="protein sequence ID" value="EHA98367.1"/>
    <property type="molecule type" value="Genomic_DNA"/>
</dbReference>
<dbReference type="CDD" id="cd00096">
    <property type="entry name" value="Ig"/>
    <property type="match status" value="4"/>
</dbReference>
<dbReference type="FunFam" id="2.60.40.10:FF:000130">
    <property type="entry name" value="Hemicentin 1"/>
    <property type="match status" value="3"/>
</dbReference>
<dbReference type="FunFam" id="2.60.40.10:FF:000503">
    <property type="entry name" value="Hemicentin 1"/>
    <property type="match status" value="1"/>
</dbReference>
<evidence type="ECO:0000256" key="2">
    <source>
        <dbReference type="ARBA" id="ARBA00023157"/>
    </source>
</evidence>
<feature type="domain" description="Ig-like" evidence="5">
    <location>
        <begin position="1059"/>
        <end position="1148"/>
    </location>
</feature>
<dbReference type="AlphaFoldDB" id="G5AMV7"/>
<dbReference type="InterPro" id="IPR013783">
    <property type="entry name" value="Ig-like_fold"/>
</dbReference>
<dbReference type="InterPro" id="IPR036179">
    <property type="entry name" value="Ig-like_dom_sf"/>
</dbReference>
<dbReference type="SMART" id="SM00408">
    <property type="entry name" value="IGc2"/>
    <property type="match status" value="13"/>
</dbReference>
<feature type="domain" description="Ig-like" evidence="5">
    <location>
        <begin position="337"/>
        <end position="425"/>
    </location>
</feature>
<dbReference type="STRING" id="10181.G5AMV7"/>
<feature type="domain" description="Ig-like" evidence="5">
    <location>
        <begin position="1155"/>
        <end position="1208"/>
    </location>
</feature>
<dbReference type="InterPro" id="IPR003599">
    <property type="entry name" value="Ig_sub"/>
</dbReference>
<reference evidence="6 7" key="1">
    <citation type="journal article" date="2011" name="Nature">
        <title>Genome sequencing reveals insights into physiology and longevity of the naked mole rat.</title>
        <authorList>
            <person name="Kim E.B."/>
            <person name="Fang X."/>
            <person name="Fushan A.A."/>
            <person name="Huang Z."/>
            <person name="Lobanov A.V."/>
            <person name="Han L."/>
            <person name="Marino S.M."/>
            <person name="Sun X."/>
            <person name="Turanov A.A."/>
            <person name="Yang P."/>
            <person name="Yim S.H."/>
            <person name="Zhao X."/>
            <person name="Kasaikina M.V."/>
            <person name="Stoletzki N."/>
            <person name="Peng C."/>
            <person name="Polak P."/>
            <person name="Xiong Z."/>
            <person name="Kiezun A."/>
            <person name="Zhu Y."/>
            <person name="Chen Y."/>
            <person name="Kryukov G.V."/>
            <person name="Zhang Q."/>
            <person name="Peshkin L."/>
            <person name="Yang L."/>
            <person name="Bronson R.T."/>
            <person name="Buffenstein R."/>
            <person name="Wang B."/>
            <person name="Han C."/>
            <person name="Li Q."/>
            <person name="Chen L."/>
            <person name="Zhao W."/>
            <person name="Sunyaev S.R."/>
            <person name="Park T.J."/>
            <person name="Zhang G."/>
            <person name="Wang J."/>
            <person name="Gladyshev V.N."/>
        </authorList>
    </citation>
    <scope>NUCLEOTIDE SEQUENCE [LARGE SCALE GENOMIC DNA]</scope>
</reference>
<keyword evidence="4" id="KW-0393">Immunoglobulin domain</keyword>
<dbReference type="Gene3D" id="2.60.40.10">
    <property type="entry name" value="Immunoglobulins"/>
    <property type="match status" value="13"/>
</dbReference>
<feature type="non-terminal residue" evidence="6">
    <location>
        <position position="1208"/>
    </location>
</feature>
<dbReference type="InterPro" id="IPR013098">
    <property type="entry name" value="Ig_I-set"/>
</dbReference>
<dbReference type="FunFam" id="2.60.40.10:FF:001944">
    <property type="entry name" value="Hemicentin 2"/>
    <property type="match status" value="1"/>
</dbReference>
<feature type="domain" description="Ig-like" evidence="5">
    <location>
        <begin position="687"/>
        <end position="773"/>
    </location>
</feature>
<feature type="domain" description="Ig-like" evidence="5">
    <location>
        <begin position="170"/>
        <end position="259"/>
    </location>
</feature>
<feature type="domain" description="Ig-like" evidence="5">
    <location>
        <begin position="514"/>
        <end position="596"/>
    </location>
</feature>
<evidence type="ECO:0000256" key="1">
    <source>
        <dbReference type="ARBA" id="ARBA00022729"/>
    </source>
</evidence>
<dbReference type="FunFam" id="2.60.40.10:FF:001415">
    <property type="entry name" value="Hemicentin 2"/>
    <property type="match status" value="1"/>
</dbReference>
<dbReference type="SMART" id="SM00409">
    <property type="entry name" value="IG"/>
    <property type="match status" value="12"/>
</dbReference>
<accession>G5AMV7</accession>
<feature type="domain" description="Ig-like" evidence="5">
    <location>
        <begin position="608"/>
        <end position="680"/>
    </location>
</feature>
<feature type="domain" description="Ig-like" evidence="5">
    <location>
        <begin position="965"/>
        <end position="1043"/>
    </location>
</feature>
<feature type="domain" description="Ig-like" evidence="5">
    <location>
        <begin position="1"/>
        <end position="69"/>
    </location>
</feature>
<dbReference type="PANTHER" id="PTHR44427">
    <property type="entry name" value="CARCINOEMBRYONIC ANTIGEN-RELATED CELL ADHESION MOLECULE 19"/>
    <property type="match status" value="1"/>
</dbReference>
<sequence length="1208" mass="128781">PLSLECDANGFPAPEISWLKDGQPVGVLWSHRLLNGARTLHFPRIEEDDAGLYSCRAENQAGSTQRDFGLLVLIPPSVPGARAAQEVLGLAGADVELECRTSGVPTPQVEWTKDGQPLLPEDPHAQLREDGQVLRITSSHLGDEGQYQCMAFSPAGQQAKDFQLRIHSPPTIWGSNETSEVAIMEGHPVQLLCEARGAPTPDIAWFKDGALLALASSEVVYTKGGRQLQLGQAQVSDAGVYTCKASNPMGVTEKATRLAVYGEQLGWWQCVGVPWEGRWTQGPQPISRGHNGTWLEPDGALQLQSPGEASRGLYSCMASSPAGEAVLQYAVDVQVPPQLLVAEGSGQVATVVGQTLELPCQASGSPVPTIRWLQNGRPAEELAGVRVASQGTTLRIDHVELGHAGLFACQATNDAGTTGAEVEVSVHELPSVNIIGGENITVPFLQSVTLQCVGAGAPLPSLRWWKDGVALATSGGTLQIEKVDLRDEGIYTCTATNLAGESQRDIVVKVLVPPNIEPGPTNQAVLENASLTLQCLASGVPPPDVSWFKGRHPIRAQTGVMVSADGRSLRIEQAQLSDTGSYRCVASNVAGSTELQYGLQVNGPVLLGAPVRLTCNASGAPRPMLIWLKDGNPVSPAGTPGLQVFPGGQVFSLASVHPSDSGSYSCVAVNAVGEDHRNVTLQVHVPPSILGEQLNISVMANESVTLECHSHAMPRPDLSWRKDGRPLRPRPGVRLSEDKALLELARAEVGDTGRYTCEALNRAGRSEKHFDVNVWVAPAFPSREPRTLAVTEGQPARLSCECRGVPFPKVVWSKDGQPLPGEGPGKEQVSVVGRLLYLGQTRLEQEGNYTCECSNVAGSSSQAQRLVVQVPPQISGPREPLTAVSVPQGGEAALHCDATGRPPPAVTWERDGQPVGPEPGLRLQNQGRSLQVERAQVAHTGRYTCMAENAVGRAERRFSLSVLVPPVLLGDADALTNVTAALHGPLVLLCEATGVPPPKVRWFREEEPIRPGEDTYLLAGGRVLQLPLVRAEDAGRYSCRASNEVGEDWLHYELLVLTPPVILGDTEELVEEVTVNASGTVSLQCPALGNPAPTLSWLQNGLPFAPSPRLQVLEDGRVLQVSMAEVADAASYMCVAENQAGSAEKLFTLRVQVPPRITSQNPEQVTAVLNSSVSLPCEALAHPSPEVTWYKDNEALVLGKEVFLLPGG</sequence>
<gene>
    <name evidence="6" type="ORF">GW7_16542</name>
</gene>
<dbReference type="Pfam" id="PF07679">
    <property type="entry name" value="I-set"/>
    <property type="match status" value="10"/>
</dbReference>
<evidence type="ECO:0000313" key="6">
    <source>
        <dbReference type="EMBL" id="EHA98367.1"/>
    </source>
</evidence>
<dbReference type="Pfam" id="PF13927">
    <property type="entry name" value="Ig_3"/>
    <property type="match status" value="3"/>
</dbReference>
<feature type="domain" description="Ig-like" evidence="5">
    <location>
        <begin position="778"/>
        <end position="868"/>
    </location>
</feature>
<dbReference type="InterPro" id="IPR007110">
    <property type="entry name" value="Ig-like_dom"/>
</dbReference>
<evidence type="ECO:0000256" key="4">
    <source>
        <dbReference type="ARBA" id="ARBA00023319"/>
    </source>
</evidence>
<protein>
    <submittedName>
        <fullName evidence="6">Hemicentin-1</fullName>
    </submittedName>
</protein>
<dbReference type="FunFam" id="2.60.40.10:FF:001348">
    <property type="entry name" value="Hemicentin 2"/>
    <property type="match status" value="1"/>
</dbReference>
<feature type="domain" description="Ig-like" evidence="5">
    <location>
        <begin position="430"/>
        <end position="507"/>
    </location>
</feature>
<proteinExistence type="predicted"/>
<dbReference type="FunFam" id="2.60.40.10:FF:000285">
    <property type="entry name" value="Hemicentin 1"/>
    <property type="match status" value="1"/>
</dbReference>
<keyword evidence="3" id="KW-0325">Glycoprotein</keyword>
<dbReference type="PROSITE" id="PS50835">
    <property type="entry name" value="IG_LIKE"/>
    <property type="match status" value="13"/>
</dbReference>
<dbReference type="Proteomes" id="UP000006813">
    <property type="component" value="Unassembled WGS sequence"/>
</dbReference>
<evidence type="ECO:0000256" key="3">
    <source>
        <dbReference type="ARBA" id="ARBA00023180"/>
    </source>
</evidence>
<dbReference type="FunFam" id="2.60.40.10:FF:000032">
    <property type="entry name" value="palladin isoform X1"/>
    <property type="match status" value="1"/>
</dbReference>
<evidence type="ECO:0000259" key="5">
    <source>
        <dbReference type="PROSITE" id="PS50835"/>
    </source>
</evidence>
<feature type="domain" description="Ig-like" evidence="5">
    <location>
        <begin position="76"/>
        <end position="165"/>
    </location>
</feature>
<dbReference type="InterPro" id="IPR003598">
    <property type="entry name" value="Ig_sub2"/>
</dbReference>